<dbReference type="GO" id="GO:0016491">
    <property type="term" value="F:oxidoreductase activity"/>
    <property type="evidence" value="ECO:0007669"/>
    <property type="project" value="UniProtKB-KW"/>
</dbReference>
<name>A0A9W8YUF5_9PEZI</name>
<dbReference type="InterPro" id="IPR036188">
    <property type="entry name" value="FAD/NAD-bd_sf"/>
</dbReference>
<dbReference type="GO" id="GO:0071949">
    <property type="term" value="F:FAD binding"/>
    <property type="evidence" value="ECO:0007669"/>
    <property type="project" value="InterPro"/>
</dbReference>
<dbReference type="PANTHER" id="PTHR46720:SF1">
    <property type="entry name" value="HYDROXYLASE, PUTATIVE (AFU_ORTHOLOGUE AFUA_8G06050)-RELATED"/>
    <property type="match status" value="1"/>
</dbReference>
<protein>
    <recommendedName>
        <fullName evidence="5">FAD-binding domain-containing protein</fullName>
    </recommendedName>
</protein>
<evidence type="ECO:0000313" key="7">
    <source>
        <dbReference type="Proteomes" id="UP001140453"/>
    </source>
</evidence>
<evidence type="ECO:0000259" key="5">
    <source>
        <dbReference type="Pfam" id="PF01494"/>
    </source>
</evidence>
<dbReference type="InterPro" id="IPR051104">
    <property type="entry name" value="FAD_monoxygenase"/>
</dbReference>
<dbReference type="GO" id="GO:0044550">
    <property type="term" value="P:secondary metabolite biosynthetic process"/>
    <property type="evidence" value="ECO:0007669"/>
    <property type="project" value="TreeGrafter"/>
</dbReference>
<dbReference type="PANTHER" id="PTHR46720">
    <property type="entry name" value="HYDROXYLASE, PUTATIVE (AFU_ORTHOLOGUE AFUA_3G01460)-RELATED"/>
    <property type="match status" value="1"/>
</dbReference>
<dbReference type="EMBL" id="JAPEVB010000003">
    <property type="protein sequence ID" value="KAJ4391801.1"/>
    <property type="molecule type" value="Genomic_DNA"/>
</dbReference>
<keyword evidence="7" id="KW-1185">Reference proteome</keyword>
<accession>A0A9W8YUF5</accession>
<dbReference type="FunFam" id="3.50.50.60:FF:000156">
    <property type="entry name" value="Salicylate hydroxylase, putative"/>
    <property type="match status" value="1"/>
</dbReference>
<gene>
    <name evidence="6" type="ORF">N0V93_005421</name>
</gene>
<evidence type="ECO:0000313" key="6">
    <source>
        <dbReference type="EMBL" id="KAJ4391801.1"/>
    </source>
</evidence>
<dbReference type="Proteomes" id="UP001140453">
    <property type="component" value="Unassembled WGS sequence"/>
</dbReference>
<dbReference type="AlphaFoldDB" id="A0A9W8YUF5"/>
<reference evidence="6" key="1">
    <citation type="submission" date="2022-10" db="EMBL/GenBank/DDBJ databases">
        <title>Tapping the CABI collections for fungal endophytes: first genome assemblies for Collariella, Neodidymelliopsis, Ascochyta clinopodiicola, Didymella pomorum, Didymosphaeria variabile, Neocosmospora piperis and Neocucurbitaria cava.</title>
        <authorList>
            <person name="Hill R."/>
        </authorList>
    </citation>
    <scope>NUCLEOTIDE SEQUENCE</scope>
    <source>
        <strain evidence="6">IMI 355082</strain>
    </source>
</reference>
<dbReference type="SUPFAM" id="SSF51905">
    <property type="entry name" value="FAD/NAD(P)-binding domain"/>
    <property type="match status" value="1"/>
</dbReference>
<dbReference type="OrthoDB" id="16820at2759"/>
<dbReference type="Pfam" id="PF01494">
    <property type="entry name" value="FAD_binding_3"/>
    <property type="match status" value="1"/>
</dbReference>
<proteinExistence type="predicted"/>
<keyword evidence="2" id="KW-0274">FAD</keyword>
<sequence length="405" mass="45048">MVIKIIGAGLSGLTLALALHQQGIQCIVYEYRPAPLNIGGAVMLSPNALRVLHGLGLYDSIKTKGYSFDKLHFRDTSENVIETYDFGSQERYGFSGLRIYRHVLIDALVDDLRAKSVPVVFGKKFSHIIEDRVEDITFSFTDGSTETASLLVGADGIHSKVRLHLYPNLEPKFTGMVGVTAAVSTSQLKLPQDYHIPVTIMSPKGAFVIAPQKPDGSEVLIGKQHRVAKQNRAAWEETLADKDAAVSFLQQGNELFPEIVQNATSHISTAKVNIWPFFVVPRLDSWASPTRRVVILGDAAHAIPPSAGQGINQAFEDVYMLALLLGRVGTDKRLQAALSFWQSYRQNRVDKVLALNQQIDLRRMPADDAVLRSCSGLMREEFDLEWLYKPDFQGIVDEWIAQWQS</sequence>
<feature type="signal peptide" evidence="4">
    <location>
        <begin position="1"/>
        <end position="18"/>
    </location>
</feature>
<evidence type="ECO:0000256" key="1">
    <source>
        <dbReference type="ARBA" id="ARBA00022630"/>
    </source>
</evidence>
<organism evidence="6 7">
    <name type="scientific">Gnomoniopsis smithogilvyi</name>
    <dbReference type="NCBI Taxonomy" id="1191159"/>
    <lineage>
        <taxon>Eukaryota</taxon>
        <taxon>Fungi</taxon>
        <taxon>Dikarya</taxon>
        <taxon>Ascomycota</taxon>
        <taxon>Pezizomycotina</taxon>
        <taxon>Sordariomycetes</taxon>
        <taxon>Sordariomycetidae</taxon>
        <taxon>Diaporthales</taxon>
        <taxon>Gnomoniaceae</taxon>
        <taxon>Gnomoniopsis</taxon>
    </lineage>
</organism>
<dbReference type="PRINTS" id="PR00420">
    <property type="entry name" value="RNGMNOXGNASE"/>
</dbReference>
<evidence type="ECO:0000256" key="3">
    <source>
        <dbReference type="ARBA" id="ARBA00023002"/>
    </source>
</evidence>
<evidence type="ECO:0000256" key="4">
    <source>
        <dbReference type="SAM" id="SignalP"/>
    </source>
</evidence>
<dbReference type="Gene3D" id="3.50.50.60">
    <property type="entry name" value="FAD/NAD(P)-binding domain"/>
    <property type="match status" value="1"/>
</dbReference>
<feature type="domain" description="FAD-binding" evidence="5">
    <location>
        <begin position="2"/>
        <end position="353"/>
    </location>
</feature>
<keyword evidence="4" id="KW-0732">Signal</keyword>
<feature type="chain" id="PRO_5040916752" description="FAD-binding domain-containing protein" evidence="4">
    <location>
        <begin position="19"/>
        <end position="405"/>
    </location>
</feature>
<dbReference type="InterPro" id="IPR002938">
    <property type="entry name" value="FAD-bd"/>
</dbReference>
<evidence type="ECO:0000256" key="2">
    <source>
        <dbReference type="ARBA" id="ARBA00022827"/>
    </source>
</evidence>
<keyword evidence="1" id="KW-0285">Flavoprotein</keyword>
<keyword evidence="3" id="KW-0560">Oxidoreductase</keyword>
<comment type="caution">
    <text evidence="6">The sequence shown here is derived from an EMBL/GenBank/DDBJ whole genome shotgun (WGS) entry which is preliminary data.</text>
</comment>